<feature type="compositionally biased region" description="Basic and acidic residues" evidence="1">
    <location>
        <begin position="448"/>
        <end position="457"/>
    </location>
</feature>
<reference evidence="3" key="1">
    <citation type="journal article" date="2019" name="Int. J. Syst. Evol. Microbiol.">
        <title>The Global Catalogue of Microorganisms (GCM) 10K type strain sequencing project: providing services to taxonomists for standard genome sequencing and annotation.</title>
        <authorList>
            <consortium name="The Broad Institute Genomics Platform"/>
            <consortium name="The Broad Institute Genome Sequencing Center for Infectious Disease"/>
            <person name="Wu L."/>
            <person name="Ma J."/>
        </authorList>
    </citation>
    <scope>NUCLEOTIDE SEQUENCE [LARGE SCALE GENOMIC DNA]</scope>
    <source>
        <strain evidence="3">JCM 17933</strain>
    </source>
</reference>
<dbReference type="SUPFAM" id="SSF50978">
    <property type="entry name" value="WD40 repeat-like"/>
    <property type="match status" value="1"/>
</dbReference>
<dbReference type="Proteomes" id="UP001500503">
    <property type="component" value="Unassembled WGS sequence"/>
</dbReference>
<evidence type="ECO:0008006" key="4">
    <source>
        <dbReference type="Google" id="ProtNLM"/>
    </source>
</evidence>
<dbReference type="SUPFAM" id="SSF48371">
    <property type="entry name" value="ARM repeat"/>
    <property type="match status" value="1"/>
</dbReference>
<name>A0ABP8PET0_9ACTN</name>
<feature type="compositionally biased region" description="Low complexity" evidence="1">
    <location>
        <begin position="396"/>
        <end position="418"/>
    </location>
</feature>
<dbReference type="Gene3D" id="1.25.10.10">
    <property type="entry name" value="Leucine-rich Repeat Variant"/>
    <property type="match status" value="1"/>
</dbReference>
<organism evidence="2 3">
    <name type="scientific">Actinoallomurus oryzae</name>
    <dbReference type="NCBI Taxonomy" id="502180"/>
    <lineage>
        <taxon>Bacteria</taxon>
        <taxon>Bacillati</taxon>
        <taxon>Actinomycetota</taxon>
        <taxon>Actinomycetes</taxon>
        <taxon>Streptosporangiales</taxon>
        <taxon>Thermomonosporaceae</taxon>
        <taxon>Actinoallomurus</taxon>
    </lineage>
</organism>
<keyword evidence="3" id="KW-1185">Reference proteome</keyword>
<accession>A0ABP8PET0</accession>
<comment type="caution">
    <text evidence="2">The sequence shown here is derived from an EMBL/GenBank/DDBJ whole genome shotgun (WGS) entry which is preliminary data.</text>
</comment>
<dbReference type="InterPro" id="IPR016024">
    <property type="entry name" value="ARM-type_fold"/>
</dbReference>
<dbReference type="InterPro" id="IPR036322">
    <property type="entry name" value="WD40_repeat_dom_sf"/>
</dbReference>
<proteinExistence type="predicted"/>
<feature type="compositionally biased region" description="Low complexity" evidence="1">
    <location>
        <begin position="426"/>
        <end position="446"/>
    </location>
</feature>
<dbReference type="EMBL" id="BAABHF010000010">
    <property type="protein sequence ID" value="GAA4486016.1"/>
    <property type="molecule type" value="Genomic_DNA"/>
</dbReference>
<evidence type="ECO:0000313" key="2">
    <source>
        <dbReference type="EMBL" id="GAA4486016.1"/>
    </source>
</evidence>
<feature type="region of interest" description="Disordered" evidence="1">
    <location>
        <begin position="362"/>
        <end position="457"/>
    </location>
</feature>
<dbReference type="Gene3D" id="2.130.10.10">
    <property type="entry name" value="YVTN repeat-like/Quinoprotein amine dehydrogenase"/>
    <property type="match status" value="1"/>
</dbReference>
<evidence type="ECO:0000313" key="3">
    <source>
        <dbReference type="Proteomes" id="UP001500503"/>
    </source>
</evidence>
<protein>
    <recommendedName>
        <fullName evidence="4">HEAT repeat protein</fullName>
    </recommendedName>
</protein>
<dbReference type="InterPro" id="IPR015943">
    <property type="entry name" value="WD40/YVTN_repeat-like_dom_sf"/>
</dbReference>
<gene>
    <name evidence="2" type="ORF">GCM10023191_011500</name>
</gene>
<sequence length="845" mass="90582">MIDYGRFAERLRQVMPRWEDRDRMSPEEFAAHLADTGPRWELLRAFQEEWGYEPPGGEPRWPRWSEDEHRAYVRRLKEESTGEEEETFADVDLTLPIPAALDEWWDLPFNSFTYRPRLYWTNPVWPPTVRPDPTGYGVSDGLPPDSPFVGPGADHRVCVFKAEYEYCNEWGYLAAEAGQADPRVMVSTGEGWVPQSGSVSEFFLQLALMRLPSYYGWTVRLYEAEPDVERRVQQNFPAMGLLPWRELGNRTVVYGAPDAIVYLDGEGYADFGFVVHARSRAALEGVARTLGVDWSEEIESPRADPPPLSLKAGTTDRDGRWTVESVSDTPYPPAEAAAVPPAEILGTERPDGLTVWAEEPGAGVTAGDQAGGVHLWPTSRPEDTAEPEVTAQPESAAGAESTAGTGDTTGTEKTAEADGTTEAEDAAGTGNTTDGVSADGDASAGGHEAGRLSRAAHDAPVTAITTRRFEGLGVTVVSGDSGGLVNLWLPDDGWGPAALGRHGGEVVGVSAERLETGPAIAAAWSTGSVRLWDVGSGIDATLELGAGIAALSLDPEGTMTVGGPTGSAVLRLDIDRLWPRRDLTAAVHRFDWDELECATGPAGAVPDLLLAVVEADDDASAEAVLADLRAVLYGRGRVFSATVAAVPCLLMLVGEEDIPVRWPLLNLMGEFTRIALGPACADEESRRWAEHTRTALEQCVPALYVLMDDDDPAVRAASALLLSEVPDARPDDGADPLSELMARIEKETEVEALASLVVAAARVVEGRADPPSAVFSRLCAESEHREVRTAAAAALLRCGPAGAAADPTIAEAIDRELAAPESALDRPLRIVGLTRASFLATRIAS</sequence>
<evidence type="ECO:0000256" key="1">
    <source>
        <dbReference type="SAM" id="MobiDB-lite"/>
    </source>
</evidence>
<dbReference type="InterPro" id="IPR011989">
    <property type="entry name" value="ARM-like"/>
</dbReference>